<evidence type="ECO:0000313" key="5">
    <source>
        <dbReference type="Proteomes" id="UP001597362"/>
    </source>
</evidence>
<dbReference type="PANTHER" id="PTHR43649:SF33">
    <property type="entry name" value="POLYGALACTURONAN_RHAMNOGALACTURONAN-BINDING PROTEIN YTCQ"/>
    <property type="match status" value="1"/>
</dbReference>
<comment type="caution">
    <text evidence="4">The sequence shown here is derived from an EMBL/GenBank/DDBJ whole genome shotgun (WGS) entry which is preliminary data.</text>
</comment>
<evidence type="ECO:0000256" key="2">
    <source>
        <dbReference type="SAM" id="MobiDB-lite"/>
    </source>
</evidence>
<evidence type="ECO:0000313" key="4">
    <source>
        <dbReference type="EMBL" id="MFD2115752.1"/>
    </source>
</evidence>
<dbReference type="InterPro" id="IPR050490">
    <property type="entry name" value="Bact_solute-bd_prot1"/>
</dbReference>
<dbReference type="InterPro" id="IPR018247">
    <property type="entry name" value="EF_Hand_1_Ca_BS"/>
</dbReference>
<accession>A0ABW4YJG1</accession>
<dbReference type="SUPFAM" id="SSF53850">
    <property type="entry name" value="Periplasmic binding protein-like II"/>
    <property type="match status" value="1"/>
</dbReference>
<feature type="chain" id="PRO_5047109059" evidence="3">
    <location>
        <begin position="25"/>
        <end position="575"/>
    </location>
</feature>
<gene>
    <name evidence="4" type="ORF">ACFSJH_08425</name>
</gene>
<dbReference type="PROSITE" id="PS51257">
    <property type="entry name" value="PROKAR_LIPOPROTEIN"/>
    <property type="match status" value="1"/>
</dbReference>
<keyword evidence="5" id="KW-1185">Reference proteome</keyword>
<feature type="region of interest" description="Disordered" evidence="2">
    <location>
        <begin position="37"/>
        <end position="57"/>
    </location>
</feature>
<dbReference type="Proteomes" id="UP001597362">
    <property type="component" value="Unassembled WGS sequence"/>
</dbReference>
<reference evidence="5" key="1">
    <citation type="journal article" date="2019" name="Int. J. Syst. Evol. Microbiol.">
        <title>The Global Catalogue of Microorganisms (GCM) 10K type strain sequencing project: providing services to taxonomists for standard genome sequencing and annotation.</title>
        <authorList>
            <consortium name="The Broad Institute Genomics Platform"/>
            <consortium name="The Broad Institute Genome Sequencing Center for Infectious Disease"/>
            <person name="Wu L."/>
            <person name="Ma J."/>
        </authorList>
    </citation>
    <scope>NUCLEOTIDE SEQUENCE [LARGE SCALE GENOMIC DNA]</scope>
    <source>
        <strain evidence="5">GH52</strain>
    </source>
</reference>
<proteinExistence type="predicted"/>
<dbReference type="PANTHER" id="PTHR43649">
    <property type="entry name" value="ARABINOSE-BINDING PROTEIN-RELATED"/>
    <property type="match status" value="1"/>
</dbReference>
<name>A0ABW4YJG1_9BACL</name>
<dbReference type="PROSITE" id="PS00018">
    <property type="entry name" value="EF_HAND_1"/>
    <property type="match status" value="1"/>
</dbReference>
<dbReference type="EMBL" id="JBHUHO010000024">
    <property type="protein sequence ID" value="MFD2115752.1"/>
    <property type="molecule type" value="Genomic_DNA"/>
</dbReference>
<sequence>MIKYGGKKRFTVLTLLLVMTLLVAACSGGGNSGNSNKNASGNTANNNGGSGVSNDPYGKYEEEITVEMGRTTAKNPKLPKGDTYENNAYTRYVKDELNVVVKNAFESNGDDYNRQVALAIASGELPDMMRVDTKQELKELVDNDLIADLTDVYDKFATPHIKSIYNSYDGRALENATIDGRLMALPTTAVDAAPTMVWLRQDWIDDLGLTVDEDKDKVISVQEIENLAKQFIENDPGKSGNNIGIPFVNTLNATDYGASAFTMSGVASVFNAFPQYWIEEEGKVVYGSTTETTKQSLELMADWFKKGIVDPQFGTRTWDDIMALVVNNQTGIVFGPWHMPDWGLMTVKQSDPKTNFVAYTLGDENGKVNVIHANPSSQFMVVKKDYKHPEIAVKILNLFFDKIVNDKNLAENAPEVAKYQEDAVDNSARPINIEVHSATSLLEDYSDISRAITDEIKLEEVRTAESRYNVLSIKSYLEEQDGSNVTGWARYASRMEGIGLIHTVTENNQFHWTTPVFSDTTMTMQQAWANLQKMEQETFMKIVTGVSPISEFDKFVEDWHKQGGTQILKEIEAER</sequence>
<feature type="signal peptide" evidence="3">
    <location>
        <begin position="1"/>
        <end position="24"/>
    </location>
</feature>
<feature type="compositionally biased region" description="Low complexity" evidence="2">
    <location>
        <begin position="37"/>
        <end position="47"/>
    </location>
</feature>
<protein>
    <submittedName>
        <fullName evidence="4">Sugar ABC transporter substrate-binding protein</fullName>
    </submittedName>
</protein>
<keyword evidence="1 3" id="KW-0732">Signal</keyword>
<dbReference type="RefSeq" id="WP_377771219.1">
    <property type="nucleotide sequence ID" value="NZ_JBHUHO010000024.1"/>
</dbReference>
<evidence type="ECO:0000256" key="3">
    <source>
        <dbReference type="SAM" id="SignalP"/>
    </source>
</evidence>
<organism evidence="4 5">
    <name type="scientific">Paenibacillus yanchengensis</name>
    <dbReference type="NCBI Taxonomy" id="2035833"/>
    <lineage>
        <taxon>Bacteria</taxon>
        <taxon>Bacillati</taxon>
        <taxon>Bacillota</taxon>
        <taxon>Bacilli</taxon>
        <taxon>Bacillales</taxon>
        <taxon>Paenibacillaceae</taxon>
        <taxon>Paenibacillus</taxon>
    </lineage>
</organism>
<dbReference type="Gene3D" id="3.40.190.10">
    <property type="entry name" value="Periplasmic binding protein-like II"/>
    <property type="match status" value="2"/>
</dbReference>
<evidence type="ECO:0000256" key="1">
    <source>
        <dbReference type="ARBA" id="ARBA00022729"/>
    </source>
</evidence>